<dbReference type="AlphaFoldDB" id="A0A1B6HTI8"/>
<gene>
    <name evidence="1" type="ORF">g.6591</name>
</gene>
<dbReference type="EMBL" id="GECU01029735">
    <property type="protein sequence ID" value="JAS77971.1"/>
    <property type="molecule type" value="Transcribed_RNA"/>
</dbReference>
<sequence length="213" mass="23760">FIAFAEETGCRVVVSEGGEVTLRSADDPEAESYGDAATLLDDKRSVIKRLSIECKMLEKSENAENRVQGTDNMEISDSVQDVESMEVTDTPHSAPNRMSILVWFLCHLEVPVLFIGDEFRLKQEDINDLDKAIDELEPQNRVSHGLSLEGLHLFKDLNLSLESAEKLILDFPSLKDLRARLDSSTFNPNGTVSEGWGRLEKVCLYGDGYSSEC</sequence>
<feature type="non-terminal residue" evidence="1">
    <location>
        <position position="213"/>
    </location>
</feature>
<name>A0A1B6HTI8_9HEMI</name>
<protein>
    <submittedName>
        <fullName evidence="1">Uncharacterized protein</fullName>
    </submittedName>
</protein>
<proteinExistence type="predicted"/>
<evidence type="ECO:0000313" key="1">
    <source>
        <dbReference type="EMBL" id="JAS77971.1"/>
    </source>
</evidence>
<feature type="non-terminal residue" evidence="1">
    <location>
        <position position="1"/>
    </location>
</feature>
<organism evidence="1">
    <name type="scientific">Homalodisca liturata</name>
    <dbReference type="NCBI Taxonomy" id="320908"/>
    <lineage>
        <taxon>Eukaryota</taxon>
        <taxon>Metazoa</taxon>
        <taxon>Ecdysozoa</taxon>
        <taxon>Arthropoda</taxon>
        <taxon>Hexapoda</taxon>
        <taxon>Insecta</taxon>
        <taxon>Pterygota</taxon>
        <taxon>Neoptera</taxon>
        <taxon>Paraneoptera</taxon>
        <taxon>Hemiptera</taxon>
        <taxon>Auchenorrhyncha</taxon>
        <taxon>Membracoidea</taxon>
        <taxon>Cicadellidae</taxon>
        <taxon>Cicadellinae</taxon>
        <taxon>Proconiini</taxon>
        <taxon>Homalodisca</taxon>
    </lineage>
</organism>
<accession>A0A1B6HTI8</accession>
<reference evidence="1" key="1">
    <citation type="submission" date="2015-11" db="EMBL/GenBank/DDBJ databases">
        <title>De novo transcriptome assembly of four potential Pierce s Disease insect vectors from Arizona vineyards.</title>
        <authorList>
            <person name="Tassone E.E."/>
        </authorList>
    </citation>
    <scope>NUCLEOTIDE SEQUENCE</scope>
</reference>